<name>M0I6T9_9EURY</name>
<sequence>MRQHSESPYRPFVRIAATAVPREAARSPGTDGLIYNGNSCKFMDFDFDRLKQLTETSGVPGYEDRIRALVREDLEATTDEVRVDAMGNVVGTIEGTSDFEVAVAAHMDEIGFMVRHINDDGFVQLDALGGWDPRVLKAQRVTIHTEDEDLTGVIGSVPPHTLTEEQKKKDPKVEDVYVDVGLPAETVEETVSVGDLVTMEQTTVEMGDHVTGKAIDDRVCLFAMLEAARRIENPEVTIHFAATVQEEVGLRGAQALGVDLNPDLALGLDTTVANDVPGFDPADFVTELGEGAGIKLKDSSAIANPKVHRRLRDVAEEHEIDYQMELLPAGGTDTGGFQNTYGAKPVGAVSMPTRYLHTVTESVHKDDVVAYIDLLTAFLESETGDFDYTL</sequence>
<accession>M0I6T9</accession>
<dbReference type="EMBL" id="AOLN01000018">
    <property type="protein sequence ID" value="ELZ91732.1"/>
    <property type="molecule type" value="Genomic_DNA"/>
</dbReference>
<dbReference type="Gene3D" id="3.40.630.10">
    <property type="entry name" value="Zn peptidases"/>
    <property type="match status" value="1"/>
</dbReference>
<dbReference type="InterPro" id="IPR051464">
    <property type="entry name" value="Peptidase_M42_aminopept"/>
</dbReference>
<keyword evidence="4 8" id="KW-0479">Metal-binding</keyword>
<evidence type="ECO:0000256" key="1">
    <source>
        <dbReference type="ARBA" id="ARBA00006272"/>
    </source>
</evidence>
<dbReference type="STRING" id="662479.C440_15499"/>
<keyword evidence="2" id="KW-0031">Aminopeptidase</keyword>
<evidence type="ECO:0000313" key="10">
    <source>
        <dbReference type="Proteomes" id="UP000011550"/>
    </source>
</evidence>
<dbReference type="InterPro" id="IPR023367">
    <property type="entry name" value="Peptidase_M42_dom2"/>
</dbReference>
<gene>
    <name evidence="9" type="ORF">C440_15499</name>
</gene>
<feature type="binding site" evidence="8">
    <location>
        <position position="247"/>
    </location>
    <ligand>
        <name>Zn(2+)</name>
        <dbReference type="ChEBI" id="CHEBI:29105"/>
        <label>2</label>
    </ligand>
</feature>
<dbReference type="InterPro" id="IPR008007">
    <property type="entry name" value="Peptidase_M42"/>
</dbReference>
<dbReference type="Gene3D" id="2.40.30.40">
    <property type="entry name" value="Peptidase M42, domain 2"/>
    <property type="match status" value="1"/>
</dbReference>
<evidence type="ECO:0000256" key="4">
    <source>
        <dbReference type="ARBA" id="ARBA00022723"/>
    </source>
</evidence>
<dbReference type="GO" id="GO:0004177">
    <property type="term" value="F:aminopeptidase activity"/>
    <property type="evidence" value="ECO:0007669"/>
    <property type="project" value="UniProtKB-UniRule"/>
</dbReference>
<dbReference type="Pfam" id="PF05343">
    <property type="entry name" value="Peptidase_M42"/>
    <property type="match status" value="1"/>
</dbReference>
<feature type="binding site" evidence="8">
    <location>
        <position position="357"/>
    </location>
    <ligand>
        <name>Zn(2+)</name>
        <dbReference type="ChEBI" id="CHEBI:29105"/>
        <label>2</label>
    </ligand>
</feature>
<dbReference type="SUPFAM" id="SSF53187">
    <property type="entry name" value="Zn-dependent exopeptidases"/>
    <property type="match status" value="1"/>
</dbReference>
<organism evidence="9 10">
    <name type="scientific">Haloferax mucosum ATCC BAA-1512</name>
    <dbReference type="NCBI Taxonomy" id="662479"/>
    <lineage>
        <taxon>Archaea</taxon>
        <taxon>Methanobacteriati</taxon>
        <taxon>Methanobacteriota</taxon>
        <taxon>Stenosarchaea group</taxon>
        <taxon>Halobacteria</taxon>
        <taxon>Halobacteriales</taxon>
        <taxon>Haloferacaceae</taxon>
        <taxon>Haloferax</taxon>
    </lineage>
</organism>
<comment type="similarity">
    <text evidence="1 6">Belongs to the peptidase M42 family.</text>
</comment>
<feature type="active site" description="Proton acceptor" evidence="7">
    <location>
        <position position="246"/>
    </location>
</feature>
<feature type="binding site" evidence="8">
    <location>
        <position position="216"/>
    </location>
    <ligand>
        <name>Zn(2+)</name>
        <dbReference type="ChEBI" id="CHEBI:29105"/>
        <label>2</label>
    </ligand>
</feature>
<evidence type="ECO:0000256" key="7">
    <source>
        <dbReference type="PIRSR" id="PIRSR001123-1"/>
    </source>
</evidence>
<dbReference type="PATRIC" id="fig|662479.7.peg.3142"/>
<protein>
    <submittedName>
        <fullName evidence="9">Endoglucanase</fullName>
    </submittedName>
</protein>
<dbReference type="GO" id="GO:0006508">
    <property type="term" value="P:proteolysis"/>
    <property type="evidence" value="ECO:0007669"/>
    <property type="project" value="UniProtKB-KW"/>
</dbReference>
<dbReference type="PIRSF" id="PIRSF001123">
    <property type="entry name" value="PepA_GA"/>
    <property type="match status" value="1"/>
</dbReference>
<dbReference type="SUPFAM" id="SSF101821">
    <property type="entry name" value="Aminopeptidase/glucanase lid domain"/>
    <property type="match status" value="1"/>
</dbReference>
<keyword evidence="10" id="KW-1185">Reference proteome</keyword>
<feature type="binding site" evidence="8">
    <location>
        <position position="216"/>
    </location>
    <ligand>
        <name>Zn(2+)</name>
        <dbReference type="ChEBI" id="CHEBI:29105"/>
        <label>1</label>
    </ligand>
</feature>
<dbReference type="AlphaFoldDB" id="M0I6T9"/>
<evidence type="ECO:0000256" key="2">
    <source>
        <dbReference type="ARBA" id="ARBA00022438"/>
    </source>
</evidence>
<comment type="cofactor">
    <cofactor evidence="8">
        <name>a divalent metal cation</name>
        <dbReference type="ChEBI" id="CHEBI:60240"/>
    </cofactor>
    <text evidence="8">Binds 2 divalent metal cations per subunit.</text>
</comment>
<dbReference type="CDD" id="cd05656">
    <property type="entry name" value="M42_Frv"/>
    <property type="match status" value="1"/>
</dbReference>
<feature type="binding site" evidence="8">
    <location>
        <position position="269"/>
    </location>
    <ligand>
        <name>Zn(2+)</name>
        <dbReference type="ChEBI" id="CHEBI:29105"/>
        <label>1</label>
    </ligand>
</feature>
<dbReference type="GO" id="GO:0046872">
    <property type="term" value="F:metal ion binding"/>
    <property type="evidence" value="ECO:0007669"/>
    <property type="project" value="UniProtKB-UniRule"/>
</dbReference>
<evidence type="ECO:0000256" key="3">
    <source>
        <dbReference type="ARBA" id="ARBA00022670"/>
    </source>
</evidence>
<evidence type="ECO:0000313" key="9">
    <source>
        <dbReference type="EMBL" id="ELZ91732.1"/>
    </source>
</evidence>
<dbReference type="PANTHER" id="PTHR32481:SF0">
    <property type="entry name" value="AMINOPEPTIDASE YPDE-RELATED"/>
    <property type="match status" value="1"/>
</dbReference>
<evidence type="ECO:0000256" key="5">
    <source>
        <dbReference type="ARBA" id="ARBA00022801"/>
    </source>
</evidence>
<feature type="binding site" evidence="8">
    <location>
        <position position="106"/>
    </location>
    <ligand>
        <name>Zn(2+)</name>
        <dbReference type="ChEBI" id="CHEBI:29105"/>
        <label>1</label>
    </ligand>
</feature>
<proteinExistence type="inferred from homology"/>
<evidence type="ECO:0000256" key="8">
    <source>
        <dbReference type="PIRSR" id="PIRSR001123-2"/>
    </source>
</evidence>
<evidence type="ECO:0000256" key="6">
    <source>
        <dbReference type="PIRNR" id="PIRNR001123"/>
    </source>
</evidence>
<keyword evidence="3" id="KW-0645">Protease</keyword>
<keyword evidence="5" id="KW-0378">Hydrolase</keyword>
<comment type="caution">
    <text evidence="9">The sequence shown here is derived from an EMBL/GenBank/DDBJ whole genome shotgun (WGS) entry which is preliminary data.</text>
</comment>
<dbReference type="PANTHER" id="PTHR32481">
    <property type="entry name" value="AMINOPEPTIDASE"/>
    <property type="match status" value="1"/>
</dbReference>
<reference evidence="9 10" key="1">
    <citation type="journal article" date="2014" name="PLoS Genet.">
        <title>Phylogenetically driven sequencing of extremely halophilic archaea reveals strategies for static and dynamic osmo-response.</title>
        <authorList>
            <person name="Becker E.A."/>
            <person name="Seitzer P.M."/>
            <person name="Tritt A."/>
            <person name="Larsen D."/>
            <person name="Krusor M."/>
            <person name="Yao A.I."/>
            <person name="Wu D."/>
            <person name="Madern D."/>
            <person name="Eisen J.A."/>
            <person name="Darling A.E."/>
            <person name="Facciotti M.T."/>
        </authorList>
    </citation>
    <scope>NUCLEOTIDE SEQUENCE [LARGE SCALE GENOMIC DNA]</scope>
    <source>
        <strain evidence="9 10">ATCC BAA-1512</strain>
    </source>
</reference>
<dbReference type="Proteomes" id="UP000011550">
    <property type="component" value="Unassembled WGS sequence"/>
</dbReference>